<dbReference type="OrthoDB" id="5430844at2"/>
<evidence type="ECO:0000313" key="1">
    <source>
        <dbReference type="EMBL" id="CUO65555.1"/>
    </source>
</evidence>
<organism evidence="1 2">
    <name type="scientific">Clostridium disporicum</name>
    <dbReference type="NCBI Taxonomy" id="84024"/>
    <lineage>
        <taxon>Bacteria</taxon>
        <taxon>Bacillati</taxon>
        <taxon>Bacillota</taxon>
        <taxon>Clostridia</taxon>
        <taxon>Eubacteriales</taxon>
        <taxon>Clostridiaceae</taxon>
        <taxon>Clostridium</taxon>
    </lineage>
</organism>
<accession>A0A174GYI2</accession>
<protein>
    <submittedName>
        <fullName evidence="1">HPr kinase/phosphorylase</fullName>
    </submittedName>
</protein>
<dbReference type="GO" id="GO:0016301">
    <property type="term" value="F:kinase activity"/>
    <property type="evidence" value="ECO:0007669"/>
    <property type="project" value="UniProtKB-KW"/>
</dbReference>
<sequence>MYNYIVYGLKIKSDIEIKEFMKNEDENNDINIVLGQTSQDIKDMICEGIRSFYSKTKIWFHIDNIATYYITDGKTILVEPCENPDETLLRVYLMCSCLGFIMLQREQVAIHGGVINIDGNAVIFTGDRGAGKSTLTTALRNKGYQFISDDVAATYFDKVPYVYPGFPYQKLCDDAMDSLGYKREGLSTINGEDKVKYVVPAFDSFYDKSAPLTSIVKLEVGDVDKVTIDKVIGQEKLILIMKNVYRQEFLGFMGGMTPVFIKKCIDIAKNITCYKVTRPKEGFTVNEQINLIEDTFINIEEKAI</sequence>
<keyword evidence="1" id="KW-0808">Transferase</keyword>
<name>A0A174GYI2_9CLOT</name>
<evidence type="ECO:0000313" key="2">
    <source>
        <dbReference type="Proteomes" id="UP000095594"/>
    </source>
</evidence>
<dbReference type="Gene3D" id="3.40.50.300">
    <property type="entry name" value="P-loop containing nucleotide triphosphate hydrolases"/>
    <property type="match status" value="1"/>
</dbReference>
<dbReference type="InterPro" id="IPR027417">
    <property type="entry name" value="P-loop_NTPase"/>
</dbReference>
<dbReference type="SUPFAM" id="SSF53795">
    <property type="entry name" value="PEP carboxykinase-like"/>
    <property type="match status" value="1"/>
</dbReference>
<reference evidence="1 2" key="1">
    <citation type="submission" date="2015-09" db="EMBL/GenBank/DDBJ databases">
        <authorList>
            <consortium name="Pathogen Informatics"/>
        </authorList>
    </citation>
    <scope>NUCLEOTIDE SEQUENCE [LARGE SCALE GENOMIC DNA]</scope>
    <source>
        <strain evidence="1 2">2789STDY5834856</strain>
    </source>
</reference>
<dbReference type="Proteomes" id="UP000095594">
    <property type="component" value="Unassembled WGS sequence"/>
</dbReference>
<proteinExistence type="predicted"/>
<dbReference type="AlphaFoldDB" id="A0A174GYI2"/>
<keyword evidence="1" id="KW-0418">Kinase</keyword>
<dbReference type="RefSeq" id="WP_055266128.1">
    <property type="nucleotide sequence ID" value="NZ_CABIXQ010000012.1"/>
</dbReference>
<gene>
    <name evidence="1" type="ORF">ERS852471_01982</name>
</gene>
<dbReference type="EMBL" id="CYZX01000012">
    <property type="protein sequence ID" value="CUO65555.1"/>
    <property type="molecule type" value="Genomic_DNA"/>
</dbReference>